<dbReference type="InParanoid" id="W2S9B9"/>
<keyword evidence="2" id="KW-0812">Transmembrane</keyword>
<protein>
    <recommendedName>
        <fullName evidence="3">Rhodopsin domain-containing protein</fullName>
    </recommendedName>
</protein>
<feature type="transmembrane region" description="Helical" evidence="2">
    <location>
        <begin position="196"/>
        <end position="221"/>
    </location>
</feature>
<dbReference type="STRING" id="1220924.W2S9B9"/>
<feature type="transmembrane region" description="Helical" evidence="2">
    <location>
        <begin position="120"/>
        <end position="144"/>
    </location>
</feature>
<reference evidence="4 5" key="1">
    <citation type="submission" date="2013-03" db="EMBL/GenBank/DDBJ databases">
        <title>The Genome Sequence of Phialophora europaea CBS 101466.</title>
        <authorList>
            <consortium name="The Broad Institute Genomics Platform"/>
            <person name="Cuomo C."/>
            <person name="de Hoog S."/>
            <person name="Gorbushina A."/>
            <person name="Walker B."/>
            <person name="Young S.K."/>
            <person name="Zeng Q."/>
            <person name="Gargeya S."/>
            <person name="Fitzgerald M."/>
            <person name="Haas B."/>
            <person name="Abouelleil A."/>
            <person name="Allen A.W."/>
            <person name="Alvarado L."/>
            <person name="Arachchi H.M."/>
            <person name="Berlin A.M."/>
            <person name="Chapman S.B."/>
            <person name="Gainer-Dewar J."/>
            <person name="Goldberg J."/>
            <person name="Griggs A."/>
            <person name="Gujja S."/>
            <person name="Hansen M."/>
            <person name="Howarth C."/>
            <person name="Imamovic A."/>
            <person name="Ireland A."/>
            <person name="Larimer J."/>
            <person name="McCowan C."/>
            <person name="Murphy C."/>
            <person name="Pearson M."/>
            <person name="Poon T.W."/>
            <person name="Priest M."/>
            <person name="Roberts A."/>
            <person name="Saif S."/>
            <person name="Shea T."/>
            <person name="Sisk P."/>
            <person name="Sykes S."/>
            <person name="Wortman J."/>
            <person name="Nusbaum C."/>
            <person name="Birren B."/>
        </authorList>
    </citation>
    <scope>NUCLEOTIDE SEQUENCE [LARGE SCALE GENOMIC DNA]</scope>
    <source>
        <strain evidence="4 5">CBS 101466</strain>
    </source>
</reference>
<feature type="compositionally biased region" description="Gly residues" evidence="1">
    <location>
        <begin position="383"/>
        <end position="396"/>
    </location>
</feature>
<dbReference type="HOGENOM" id="CLU_533173_0_0_1"/>
<keyword evidence="2" id="KW-0472">Membrane</keyword>
<feature type="transmembrane region" description="Helical" evidence="2">
    <location>
        <begin position="77"/>
        <end position="98"/>
    </location>
</feature>
<feature type="transmembrane region" description="Helical" evidence="2">
    <location>
        <begin position="42"/>
        <end position="65"/>
    </location>
</feature>
<evidence type="ECO:0000313" key="4">
    <source>
        <dbReference type="EMBL" id="ETN44499.1"/>
    </source>
</evidence>
<dbReference type="Proteomes" id="UP000030752">
    <property type="component" value="Unassembled WGS sequence"/>
</dbReference>
<name>W2S9B9_CYPE1</name>
<feature type="compositionally biased region" description="Basic and acidic residues" evidence="1">
    <location>
        <begin position="425"/>
        <end position="440"/>
    </location>
</feature>
<keyword evidence="5" id="KW-1185">Reference proteome</keyword>
<dbReference type="PANTHER" id="PTHR38794">
    <property type="entry name" value="INTEGRAL MEMBRANE PROTEIN"/>
    <property type="match status" value="1"/>
</dbReference>
<dbReference type="EMBL" id="KB822714">
    <property type="protein sequence ID" value="ETN44499.1"/>
    <property type="molecule type" value="Genomic_DNA"/>
</dbReference>
<feature type="region of interest" description="Disordered" evidence="1">
    <location>
        <begin position="316"/>
        <end position="344"/>
    </location>
</feature>
<proteinExistence type="predicted"/>
<dbReference type="RefSeq" id="XP_008713062.1">
    <property type="nucleotide sequence ID" value="XM_008714840.1"/>
</dbReference>
<accession>W2S9B9</accession>
<dbReference type="PANTHER" id="PTHR38794:SF3">
    <property type="entry name" value="INTEGRAL MEMBRANE PROTEIN"/>
    <property type="match status" value="1"/>
</dbReference>
<dbReference type="GeneID" id="19977508"/>
<feature type="transmembrane region" description="Helical" evidence="2">
    <location>
        <begin position="233"/>
        <end position="253"/>
    </location>
</feature>
<dbReference type="eggNOG" id="ENOG502SPG6">
    <property type="taxonomic scope" value="Eukaryota"/>
</dbReference>
<keyword evidence="2" id="KW-1133">Transmembrane helix</keyword>
<feature type="region of interest" description="Disordered" evidence="1">
    <location>
        <begin position="376"/>
        <end position="398"/>
    </location>
</feature>
<dbReference type="InterPro" id="IPR049326">
    <property type="entry name" value="Rhodopsin_dom_fungi"/>
</dbReference>
<gene>
    <name evidence="4" type="ORF">HMPREF1541_10169</name>
</gene>
<organism evidence="4 5">
    <name type="scientific">Cyphellophora europaea (strain CBS 101466)</name>
    <name type="common">Phialophora europaea</name>
    <dbReference type="NCBI Taxonomy" id="1220924"/>
    <lineage>
        <taxon>Eukaryota</taxon>
        <taxon>Fungi</taxon>
        <taxon>Dikarya</taxon>
        <taxon>Ascomycota</taxon>
        <taxon>Pezizomycotina</taxon>
        <taxon>Eurotiomycetes</taxon>
        <taxon>Chaetothyriomycetidae</taxon>
        <taxon>Chaetothyriales</taxon>
        <taxon>Cyphellophoraceae</taxon>
        <taxon>Cyphellophora</taxon>
    </lineage>
</organism>
<feature type="transmembrane region" description="Helical" evidence="2">
    <location>
        <begin position="156"/>
        <end position="176"/>
    </location>
</feature>
<dbReference type="Pfam" id="PF20684">
    <property type="entry name" value="Fung_rhodopsin"/>
    <property type="match status" value="1"/>
</dbReference>
<feature type="compositionally biased region" description="Basic and acidic residues" evidence="1">
    <location>
        <begin position="487"/>
        <end position="499"/>
    </location>
</feature>
<evidence type="ECO:0000256" key="2">
    <source>
        <dbReference type="SAM" id="Phobius"/>
    </source>
</evidence>
<feature type="region of interest" description="Disordered" evidence="1">
    <location>
        <begin position="412"/>
        <end position="440"/>
    </location>
</feature>
<evidence type="ECO:0000259" key="3">
    <source>
        <dbReference type="Pfam" id="PF20684"/>
    </source>
</evidence>
<dbReference type="OrthoDB" id="3918601at2759"/>
<feature type="compositionally biased region" description="Gly residues" evidence="1">
    <location>
        <begin position="333"/>
        <end position="343"/>
    </location>
</feature>
<dbReference type="VEuPathDB" id="FungiDB:HMPREF1541_10169"/>
<evidence type="ECO:0000313" key="5">
    <source>
        <dbReference type="Proteomes" id="UP000030752"/>
    </source>
</evidence>
<sequence length="511" mass="54306">MSGPPEIPELAYTDPIAYSKTLPPIYHLKPAHGAITDDNHGAYVVIVAWIMMCFFTISVLTRLLTRTIPVLTAGIDDVLCGLAMVFGIVQTGVIYNAATNGLGRRQDDLSPSLFETYAKAYYTANLFLILTLACAKASLIFLIVRLSPARSVRRICYALLGGIALWAAVFLFLFAFQCPTPSPWDYNQQCALSTGGLYYAFAGTDIATDLLVTILPAYVIWSVQIPIRKRITVIAVFASRLVVPLCVALRMSSFPPYVAPTADRSWEVVTPQTWAQVIQCLSIITACIPCLKPFLESLESGFMDMSMTGHTGATYGGASSGSGNHGTKSKSGTRGGGTGGSGGESYVLSSFTSSGKGAGGHEVSVHAKAQEMYLGRGTPTTGGIRGEALGGGGGTQGNIADGRYLDVNASSGATSELKRNPSVAESERALTSKSSEHSEDFVRDTRGFDFAGMRAAAAGAGGSPRRGRGEADGRHAREQSDGGGIRVTREVEIRNEGSFDVRGGQEYGRRW</sequence>
<feature type="domain" description="Rhodopsin" evidence="3">
    <location>
        <begin position="62"/>
        <end position="296"/>
    </location>
</feature>
<feature type="compositionally biased region" description="Basic and acidic residues" evidence="1">
    <location>
        <begin position="467"/>
        <end position="480"/>
    </location>
</feature>
<evidence type="ECO:0000256" key="1">
    <source>
        <dbReference type="SAM" id="MobiDB-lite"/>
    </source>
</evidence>
<feature type="region of interest" description="Disordered" evidence="1">
    <location>
        <begin position="456"/>
        <end position="511"/>
    </location>
</feature>
<dbReference type="AlphaFoldDB" id="W2S9B9"/>